<keyword evidence="1" id="KW-0175">Coiled coil</keyword>
<organism evidence="3 4">
    <name type="scientific">Ditylenchus destructor</name>
    <dbReference type="NCBI Taxonomy" id="166010"/>
    <lineage>
        <taxon>Eukaryota</taxon>
        <taxon>Metazoa</taxon>
        <taxon>Ecdysozoa</taxon>
        <taxon>Nematoda</taxon>
        <taxon>Chromadorea</taxon>
        <taxon>Rhabditida</taxon>
        <taxon>Tylenchina</taxon>
        <taxon>Tylenchomorpha</taxon>
        <taxon>Sphaerularioidea</taxon>
        <taxon>Anguinidae</taxon>
        <taxon>Anguininae</taxon>
        <taxon>Ditylenchus</taxon>
    </lineage>
</organism>
<keyword evidence="4" id="KW-1185">Reference proteome</keyword>
<proteinExistence type="predicted"/>
<feature type="region of interest" description="Disordered" evidence="2">
    <location>
        <begin position="66"/>
        <end position="101"/>
    </location>
</feature>
<dbReference type="Proteomes" id="UP001201812">
    <property type="component" value="Unassembled WGS sequence"/>
</dbReference>
<dbReference type="AlphaFoldDB" id="A0AAD4MMJ1"/>
<name>A0AAD4MMJ1_9BILA</name>
<protein>
    <submittedName>
        <fullName evidence="3">Uncharacterized protein</fullName>
    </submittedName>
</protein>
<gene>
    <name evidence="3" type="ORF">DdX_17337</name>
</gene>
<feature type="compositionally biased region" description="Low complexity" evidence="2">
    <location>
        <begin position="67"/>
        <end position="77"/>
    </location>
</feature>
<evidence type="ECO:0000313" key="4">
    <source>
        <dbReference type="Proteomes" id="UP001201812"/>
    </source>
</evidence>
<evidence type="ECO:0000256" key="2">
    <source>
        <dbReference type="SAM" id="MobiDB-lite"/>
    </source>
</evidence>
<accession>A0AAD4MMJ1</accession>
<feature type="coiled-coil region" evidence="1">
    <location>
        <begin position="108"/>
        <end position="135"/>
    </location>
</feature>
<dbReference type="EMBL" id="JAKKPZ010000180">
    <property type="protein sequence ID" value="KAI1699389.1"/>
    <property type="molecule type" value="Genomic_DNA"/>
</dbReference>
<evidence type="ECO:0000256" key="1">
    <source>
        <dbReference type="SAM" id="Coils"/>
    </source>
</evidence>
<sequence>MQGKGSATLNERLLDEFLGRVHSHITKLLRVGGLPGTFEEAVKRAQQLESPDGSNALGAFPHVAAVNHNQPNQNNGNIKSWNRRQGSGWHQRPGGRDNQQRRVFAVHSEEQPNELATLQQQLNELKLQLQDRNSQDYCRTIQFDERSSGPKSSTHLS</sequence>
<evidence type="ECO:0000313" key="3">
    <source>
        <dbReference type="EMBL" id="KAI1699389.1"/>
    </source>
</evidence>
<reference evidence="3" key="1">
    <citation type="submission" date="2022-01" db="EMBL/GenBank/DDBJ databases">
        <title>Genome Sequence Resource for Two Populations of Ditylenchus destructor, the Migratory Endoparasitic Phytonematode.</title>
        <authorList>
            <person name="Zhang H."/>
            <person name="Lin R."/>
            <person name="Xie B."/>
        </authorList>
    </citation>
    <scope>NUCLEOTIDE SEQUENCE</scope>
    <source>
        <strain evidence="3">BazhouSP</strain>
    </source>
</reference>
<comment type="caution">
    <text evidence="3">The sequence shown here is derived from an EMBL/GenBank/DDBJ whole genome shotgun (WGS) entry which is preliminary data.</text>
</comment>